<dbReference type="SUPFAM" id="SSF52418">
    <property type="entry name" value="Nucleoside phosphorylase/phosphoribosyltransferase catalytic domain"/>
    <property type="match status" value="1"/>
</dbReference>
<feature type="binding site" evidence="9">
    <location>
        <position position="173"/>
    </location>
    <ligand>
        <name>anthranilate</name>
        <dbReference type="ChEBI" id="CHEBI:16567"/>
        <label>2</label>
    </ligand>
</feature>
<dbReference type="SUPFAM" id="SSF47648">
    <property type="entry name" value="Nucleoside phosphorylase/phosphoribosyltransferase N-terminal domain"/>
    <property type="match status" value="1"/>
</dbReference>
<keyword evidence="5 9" id="KW-0822">Tryptophan biosynthesis</keyword>
<dbReference type="GO" id="GO:0004048">
    <property type="term" value="F:anthranilate phosphoribosyltransferase activity"/>
    <property type="evidence" value="ECO:0007669"/>
    <property type="project" value="UniProtKB-UniRule"/>
</dbReference>
<evidence type="ECO:0000259" key="10">
    <source>
        <dbReference type="Pfam" id="PF00591"/>
    </source>
</evidence>
<dbReference type="HAMAP" id="MF_00211">
    <property type="entry name" value="TrpD"/>
    <property type="match status" value="1"/>
</dbReference>
<dbReference type="GO" id="GO:0000287">
    <property type="term" value="F:magnesium ion binding"/>
    <property type="evidence" value="ECO:0007669"/>
    <property type="project" value="UniProtKB-UniRule"/>
</dbReference>
<dbReference type="RefSeq" id="WP_123740619.1">
    <property type="nucleotide sequence ID" value="NZ_CALFQU010000026.1"/>
</dbReference>
<feature type="binding site" evidence="9">
    <location>
        <position position="87"/>
    </location>
    <ligand>
        <name>anthranilate</name>
        <dbReference type="ChEBI" id="CHEBI:16567"/>
        <label>1</label>
    </ligand>
</feature>
<keyword evidence="13" id="KW-1185">Reference proteome</keyword>
<feature type="binding site" evidence="9">
    <location>
        <position position="95"/>
    </location>
    <ligand>
        <name>5-phospho-alpha-D-ribose 1-diphosphate</name>
        <dbReference type="ChEBI" id="CHEBI:58017"/>
    </ligand>
</feature>
<feature type="binding site" evidence="9">
    <location>
        <position position="231"/>
    </location>
    <ligand>
        <name>Mg(2+)</name>
        <dbReference type="ChEBI" id="CHEBI:18420"/>
        <label>2</label>
    </ligand>
</feature>
<sequence length="351" mass="35653">MTTAGAEPTVADLLAQLIEGNDLDADQARWVMGRVMAGELPPAQLAGVLVALAAKGESVAELRGFSDAMIAAAIPLEVPGRTVDIVGTGGDRHRSVNVSTMAALVVAGSGLRVVKHGNRAASSASGAADVLEALGVRLDVPPGRVAELAREVGITFAFAAVFHPAMRHAGPTRSALGVRTIFNVLGPLTNPARPRAGAIGVANAAMAPLMAEVFASRGDDVLLYRSHDGLDEWATTAPTTVWEIGGGSVTEHVVDATEAFGMAPATLEDLRGADAAYNAEVVRRVLAGERGAPRDAVLLGAAAAIAAEGSLVGDGTLVERVGEAIDVAARSIDTGAAADVLERWAAATTTA</sequence>
<dbReference type="InterPro" id="IPR005940">
    <property type="entry name" value="Anthranilate_Pribosyl_Tfrase"/>
</dbReference>
<evidence type="ECO:0000313" key="13">
    <source>
        <dbReference type="Proteomes" id="UP000275356"/>
    </source>
</evidence>
<protein>
    <recommendedName>
        <fullName evidence="9">Anthranilate phosphoribosyltransferase</fullName>
        <ecNumber evidence="9">2.4.2.18</ecNumber>
    </recommendedName>
</protein>
<name>A0A3N2D1Q9_9MICO</name>
<dbReference type="Gene3D" id="1.20.970.10">
    <property type="entry name" value="Transferase, Pyrimidine Nucleoside Phosphorylase, Chain C"/>
    <property type="match status" value="1"/>
</dbReference>
<comment type="pathway">
    <text evidence="1 9">Amino-acid biosynthesis; L-tryptophan biosynthesis; L-tryptophan from chorismate: step 2/5.</text>
</comment>
<comment type="similarity">
    <text evidence="9">Belongs to the anthranilate phosphoribosyltransferase family.</text>
</comment>
<evidence type="ECO:0000256" key="5">
    <source>
        <dbReference type="ARBA" id="ARBA00022822"/>
    </source>
</evidence>
<feature type="binding site" evidence="9">
    <location>
        <position position="127"/>
    </location>
    <ligand>
        <name>5-phospho-alpha-D-ribose 1-diphosphate</name>
        <dbReference type="ChEBI" id="CHEBI:58017"/>
    </ligand>
</feature>
<dbReference type="OrthoDB" id="9806430at2"/>
<feature type="binding site" evidence="9">
    <location>
        <begin position="115"/>
        <end position="123"/>
    </location>
    <ligand>
        <name>5-phospho-alpha-D-ribose 1-diphosphate</name>
        <dbReference type="ChEBI" id="CHEBI:58017"/>
    </ligand>
</feature>
<feature type="binding site" evidence="9">
    <location>
        <position position="87"/>
    </location>
    <ligand>
        <name>5-phospho-alpha-D-ribose 1-diphosphate</name>
        <dbReference type="ChEBI" id="CHEBI:58017"/>
    </ligand>
</feature>
<evidence type="ECO:0000256" key="1">
    <source>
        <dbReference type="ARBA" id="ARBA00004907"/>
    </source>
</evidence>
<evidence type="ECO:0000256" key="6">
    <source>
        <dbReference type="ARBA" id="ARBA00023141"/>
    </source>
</evidence>
<dbReference type="InterPro" id="IPR000312">
    <property type="entry name" value="Glycosyl_Trfase_fam3"/>
</dbReference>
<dbReference type="GO" id="GO:0000162">
    <property type="term" value="P:L-tryptophan biosynthetic process"/>
    <property type="evidence" value="ECO:0007669"/>
    <property type="project" value="UniProtKB-UniRule"/>
</dbReference>
<dbReference type="InterPro" id="IPR017459">
    <property type="entry name" value="Glycosyl_Trfase_fam3_N_dom"/>
</dbReference>
<comment type="function">
    <text evidence="9">Catalyzes the transfer of the phosphoribosyl group of 5-phosphorylribose-1-pyrophosphate (PRPP) to anthranilate to yield N-(5'-phosphoribosyl)-anthranilate (PRA).</text>
</comment>
<gene>
    <name evidence="9" type="primary">trpD</name>
    <name evidence="12" type="ORF">EDD28_3121</name>
</gene>
<dbReference type="EMBL" id="RKHQ01000002">
    <property type="protein sequence ID" value="ROR93699.1"/>
    <property type="molecule type" value="Genomic_DNA"/>
</dbReference>
<organism evidence="12 13">
    <name type="scientific">Salana multivorans</name>
    <dbReference type="NCBI Taxonomy" id="120377"/>
    <lineage>
        <taxon>Bacteria</taxon>
        <taxon>Bacillati</taxon>
        <taxon>Actinomycetota</taxon>
        <taxon>Actinomycetes</taxon>
        <taxon>Micrococcales</taxon>
        <taxon>Beutenbergiaceae</taxon>
        <taxon>Salana</taxon>
    </lineage>
</organism>
<evidence type="ECO:0000256" key="7">
    <source>
        <dbReference type="ARBA" id="ARBA00052328"/>
    </source>
</evidence>
<evidence type="ECO:0000313" key="12">
    <source>
        <dbReference type="EMBL" id="ROR93699.1"/>
    </source>
</evidence>
<keyword evidence="9" id="KW-0460">Magnesium</keyword>
<dbReference type="Gene3D" id="3.40.1030.10">
    <property type="entry name" value="Nucleoside phosphorylase/phosphoribosyltransferase catalytic domain"/>
    <property type="match status" value="1"/>
</dbReference>
<feature type="binding site" evidence="9">
    <location>
        <position position="118"/>
    </location>
    <ligand>
        <name>anthranilate</name>
        <dbReference type="ChEBI" id="CHEBI:16567"/>
        <label>1</label>
    </ligand>
</feature>
<feature type="binding site" evidence="9">
    <location>
        <begin position="97"/>
        <end position="100"/>
    </location>
    <ligand>
        <name>5-phospho-alpha-D-ribose 1-diphosphate</name>
        <dbReference type="ChEBI" id="CHEBI:58017"/>
    </ligand>
</feature>
<feature type="binding site" evidence="9">
    <location>
        <position position="232"/>
    </location>
    <ligand>
        <name>Mg(2+)</name>
        <dbReference type="ChEBI" id="CHEBI:18420"/>
        <label>2</label>
    </ligand>
</feature>
<comment type="cofactor">
    <cofactor evidence="9">
        <name>Mg(2+)</name>
        <dbReference type="ChEBI" id="CHEBI:18420"/>
    </cofactor>
    <text evidence="9">Binds 2 magnesium ions per monomer.</text>
</comment>
<keyword evidence="3 9" id="KW-0328">Glycosyltransferase</keyword>
<comment type="caution">
    <text evidence="12">The sequence shown here is derived from an EMBL/GenBank/DDBJ whole genome shotgun (WGS) entry which is preliminary data.</text>
</comment>
<dbReference type="AlphaFoldDB" id="A0A3N2D1Q9"/>
<keyword evidence="4 9" id="KW-0808">Transferase</keyword>
<dbReference type="InterPro" id="IPR035902">
    <property type="entry name" value="Nuc_phospho_transferase"/>
</dbReference>
<comment type="caution">
    <text evidence="9">Lacks conserved residue(s) required for the propagation of feature annotation.</text>
</comment>
<feature type="binding site" evidence="9">
    <location>
        <position position="99"/>
    </location>
    <ligand>
        <name>Mg(2+)</name>
        <dbReference type="ChEBI" id="CHEBI:18420"/>
        <label>1</label>
    </ligand>
</feature>
<evidence type="ECO:0000256" key="3">
    <source>
        <dbReference type="ARBA" id="ARBA00022676"/>
    </source>
</evidence>
<feature type="domain" description="Glycosyl transferase family 3 N-terminal" evidence="11">
    <location>
        <begin position="12"/>
        <end position="73"/>
    </location>
</feature>
<reference evidence="12 13" key="1">
    <citation type="submission" date="2018-11" db="EMBL/GenBank/DDBJ databases">
        <title>Sequencing the genomes of 1000 actinobacteria strains.</title>
        <authorList>
            <person name="Klenk H.-P."/>
        </authorList>
    </citation>
    <scope>NUCLEOTIDE SEQUENCE [LARGE SCALE GENOMIC DNA]</scope>
    <source>
        <strain evidence="12 13">DSM 13521</strain>
    </source>
</reference>
<dbReference type="PANTHER" id="PTHR43285:SF2">
    <property type="entry name" value="ANTHRANILATE PHOSPHORIBOSYLTRANSFERASE"/>
    <property type="match status" value="1"/>
</dbReference>
<dbReference type="PANTHER" id="PTHR43285">
    <property type="entry name" value="ANTHRANILATE PHOSPHORIBOSYLTRANSFERASE"/>
    <property type="match status" value="1"/>
</dbReference>
<feature type="domain" description="Glycosyl transferase family 3" evidence="10">
    <location>
        <begin position="81"/>
        <end position="337"/>
    </location>
</feature>
<dbReference type="Pfam" id="PF00591">
    <property type="entry name" value="Glycos_transf_3"/>
    <property type="match status" value="1"/>
</dbReference>
<evidence type="ECO:0000256" key="2">
    <source>
        <dbReference type="ARBA" id="ARBA00022605"/>
    </source>
</evidence>
<dbReference type="InterPro" id="IPR036320">
    <property type="entry name" value="Glycosyl_Trfase_fam3_N_dom_sf"/>
</dbReference>
<evidence type="ECO:0000256" key="9">
    <source>
        <dbReference type="HAMAP-Rule" id="MF_00211"/>
    </source>
</evidence>
<dbReference type="UniPathway" id="UPA00035">
    <property type="reaction ID" value="UER00041"/>
</dbReference>
<dbReference type="NCBIfam" id="TIGR01245">
    <property type="entry name" value="trpD"/>
    <property type="match status" value="1"/>
</dbReference>
<comment type="catalytic activity">
    <reaction evidence="7 9">
        <text>N-(5-phospho-beta-D-ribosyl)anthranilate + diphosphate = 5-phospho-alpha-D-ribose 1-diphosphate + anthranilate</text>
        <dbReference type="Rhea" id="RHEA:11768"/>
        <dbReference type="ChEBI" id="CHEBI:16567"/>
        <dbReference type="ChEBI" id="CHEBI:18277"/>
        <dbReference type="ChEBI" id="CHEBI:33019"/>
        <dbReference type="ChEBI" id="CHEBI:58017"/>
        <dbReference type="EC" id="2.4.2.18"/>
    </reaction>
</comment>
<proteinExistence type="inferred from homology"/>
<feature type="binding site" evidence="9">
    <location>
        <position position="232"/>
    </location>
    <ligand>
        <name>Mg(2+)</name>
        <dbReference type="ChEBI" id="CHEBI:18420"/>
        <label>1</label>
    </ligand>
</feature>
<evidence type="ECO:0000256" key="8">
    <source>
        <dbReference type="ARBA" id="ARBA00061188"/>
    </source>
</evidence>
<feature type="binding site" evidence="9">
    <location>
        <begin position="90"/>
        <end position="91"/>
    </location>
    <ligand>
        <name>5-phospho-alpha-D-ribose 1-diphosphate</name>
        <dbReference type="ChEBI" id="CHEBI:58017"/>
    </ligand>
</feature>
<dbReference type="GO" id="GO:0005829">
    <property type="term" value="C:cytosol"/>
    <property type="evidence" value="ECO:0007669"/>
    <property type="project" value="TreeGrafter"/>
</dbReference>
<accession>A0A3N2D1Q9</accession>
<keyword evidence="9" id="KW-0479">Metal-binding</keyword>
<dbReference type="Proteomes" id="UP000275356">
    <property type="component" value="Unassembled WGS sequence"/>
</dbReference>
<evidence type="ECO:0000259" key="11">
    <source>
        <dbReference type="Pfam" id="PF02885"/>
    </source>
</evidence>
<comment type="subunit">
    <text evidence="9">Homodimer.</text>
</comment>
<dbReference type="Pfam" id="PF02885">
    <property type="entry name" value="Glycos_trans_3N"/>
    <property type="match status" value="1"/>
</dbReference>
<dbReference type="FunFam" id="3.40.1030.10:FF:000002">
    <property type="entry name" value="Anthranilate phosphoribosyltransferase"/>
    <property type="match status" value="1"/>
</dbReference>
<keyword evidence="2 9" id="KW-0028">Amino-acid biosynthesis</keyword>
<keyword evidence="6 9" id="KW-0057">Aromatic amino acid biosynthesis</keyword>
<evidence type="ECO:0000256" key="4">
    <source>
        <dbReference type="ARBA" id="ARBA00022679"/>
    </source>
</evidence>
<comment type="similarity">
    <text evidence="8">In the C-terminal section; belongs to the anthranilate phosphoribosyltransferase family.</text>
</comment>
<dbReference type="EC" id="2.4.2.18" evidence="9"/>